<evidence type="ECO:0000313" key="15">
    <source>
        <dbReference type="Proteomes" id="UP001306508"/>
    </source>
</evidence>
<dbReference type="GO" id="GO:1990429">
    <property type="term" value="C:peroxisomal importomer complex"/>
    <property type="evidence" value="ECO:0007669"/>
    <property type="project" value="TreeGrafter"/>
</dbReference>
<dbReference type="PANTHER" id="PTHR23058:SF0">
    <property type="entry name" value="PEROXISOMAL MEMBRANE PROTEIN PEX14"/>
    <property type="match status" value="1"/>
</dbReference>
<dbReference type="Gene3D" id="1.10.10.10">
    <property type="entry name" value="Winged helix-like DNA-binding domain superfamily/Winged helix DNA-binding domain"/>
    <property type="match status" value="1"/>
</dbReference>
<dbReference type="InterPro" id="IPR006785">
    <property type="entry name" value="Pex14_N"/>
</dbReference>
<keyword evidence="15" id="KW-1185">Reference proteome</keyword>
<evidence type="ECO:0000256" key="5">
    <source>
        <dbReference type="ARBA" id="ARBA00023136"/>
    </source>
</evidence>
<feature type="coiled-coil region" evidence="11">
    <location>
        <begin position="145"/>
        <end position="239"/>
    </location>
</feature>
<proteinExistence type="inferred from homology"/>
<comment type="similarity">
    <text evidence="1 10">Belongs to the peroxin-14 family.</text>
</comment>
<dbReference type="GO" id="GO:0016560">
    <property type="term" value="P:protein import into peroxisome matrix, docking"/>
    <property type="evidence" value="ECO:0007669"/>
    <property type="project" value="UniProtKB-UniRule"/>
</dbReference>
<evidence type="ECO:0000256" key="4">
    <source>
        <dbReference type="ARBA" id="ARBA00023010"/>
    </source>
</evidence>
<evidence type="ECO:0000256" key="11">
    <source>
        <dbReference type="SAM" id="Coils"/>
    </source>
</evidence>
<feature type="compositionally biased region" description="Acidic residues" evidence="12">
    <location>
        <begin position="341"/>
        <end position="351"/>
    </location>
</feature>
<evidence type="ECO:0000256" key="1">
    <source>
        <dbReference type="ARBA" id="ARBA00005443"/>
    </source>
</evidence>
<evidence type="ECO:0000256" key="10">
    <source>
        <dbReference type="RuleBase" id="RU367032"/>
    </source>
</evidence>
<reference evidence="15" key="1">
    <citation type="submission" date="2023-07" db="EMBL/GenBank/DDBJ databases">
        <title>A draft genome of Kazachstania heterogenica Y-27499.</title>
        <authorList>
            <person name="Donic C."/>
            <person name="Kralova J.S."/>
            <person name="Fidel L."/>
            <person name="Ben-Dor S."/>
            <person name="Jung S."/>
        </authorList>
    </citation>
    <scope>NUCLEOTIDE SEQUENCE [LARGE SCALE GENOMIC DNA]</scope>
    <source>
        <strain evidence="15">Y27499</strain>
    </source>
</reference>
<dbReference type="GO" id="GO:0005778">
    <property type="term" value="C:peroxisomal membrane"/>
    <property type="evidence" value="ECO:0007669"/>
    <property type="project" value="UniProtKB-SubCell"/>
</dbReference>
<comment type="function">
    <text evidence="10">Component of the PEX13-PEX14 docking complex, a translocon channel that specifically mediates the import of peroxisomal cargo proteins bound to PEX5 receptor. The PEX13-PEX14 docking complex forms a large import pore which can be opened to a diameter of about 9 nm. Mechanistically, PEX5 receptor along with cargo proteins associates with the PEX14 subunit of the PEX13-PEX14 docking complex in the cytosol, leading to the insertion of the receptor into the organelle membrane with the concomitant translocation of the cargo into the peroxisome matrix.</text>
</comment>
<sequence>MEPSNDKNTGEQNMNTNKSDLIQSAISFLNDDTVKDAPLSKRIEFLQSKGLNKEEIQYALDESQKLQNTVTINNNNNDQHGKYFKANNDTNNNSPNYIYDILPPPLPERTWKDYFVMATVTTGLFYGLYEVTKRYVIPNILPSSKNKLERDKEEINNQFDMIDKVLNEIEREHKEFKEMEQTKLDELDATIEQLETSLEENKQSREKINDDFKLLKLELSNLQNTLEKFMKNNQNVKEIDNINQEIISLKNLIKNSDIFPPQQKKLYQSNNSIQGMDGRSNEDSINNLENEPEDILSMPATDGIPGIDAIPSASELLAKFNKKKPIEPAITNEVFRSNNEGTDDNNSDNDLENTTAPAWKKSREQAFSTMPQKNNSNTNGTTLNKAADEMPEWQRMLQDESN</sequence>
<dbReference type="EMBL" id="JAWIZZ010000038">
    <property type="protein sequence ID" value="KAK5781062.1"/>
    <property type="molecule type" value="Genomic_DNA"/>
</dbReference>
<evidence type="ECO:0000256" key="7">
    <source>
        <dbReference type="ARBA" id="ARBA00029502"/>
    </source>
</evidence>
<dbReference type="GO" id="GO:0005102">
    <property type="term" value="F:signaling receptor binding"/>
    <property type="evidence" value="ECO:0007669"/>
    <property type="project" value="TreeGrafter"/>
</dbReference>
<keyword evidence="5 10" id="KW-0472">Membrane</keyword>
<dbReference type="PANTHER" id="PTHR23058">
    <property type="entry name" value="PEROXISOMAL MEMBRANE PROTEIN PEX14"/>
    <property type="match status" value="1"/>
</dbReference>
<evidence type="ECO:0000256" key="6">
    <source>
        <dbReference type="ARBA" id="ARBA00023140"/>
    </source>
</evidence>
<comment type="subcellular location">
    <subcellularLocation>
        <location evidence="9 10">Peroxisome membrane</location>
    </subcellularLocation>
</comment>
<comment type="caution">
    <text evidence="14">The sequence shown here is derived from an EMBL/GenBank/DDBJ whole genome shotgun (WGS) entry which is preliminary data.</text>
</comment>
<evidence type="ECO:0000259" key="13">
    <source>
        <dbReference type="Pfam" id="PF04695"/>
    </source>
</evidence>
<evidence type="ECO:0000256" key="8">
    <source>
        <dbReference type="ARBA" id="ARBA00029691"/>
    </source>
</evidence>
<evidence type="ECO:0000313" key="14">
    <source>
        <dbReference type="EMBL" id="KAK5781062.1"/>
    </source>
</evidence>
<accession>A0AAN7WQ12</accession>
<name>A0AAN7WQ12_9SACH</name>
<keyword evidence="11" id="KW-0175">Coiled coil</keyword>
<protein>
    <recommendedName>
        <fullName evidence="7 10">Peroxisomal membrane protein PEX14</fullName>
    </recommendedName>
    <alternativeName>
        <fullName evidence="8 10">Peroxin-14</fullName>
    </alternativeName>
</protein>
<feature type="compositionally biased region" description="Polar residues" evidence="12">
    <location>
        <begin position="365"/>
        <end position="384"/>
    </location>
</feature>
<evidence type="ECO:0000256" key="2">
    <source>
        <dbReference type="ARBA" id="ARBA00022448"/>
    </source>
</evidence>
<evidence type="ECO:0000256" key="12">
    <source>
        <dbReference type="SAM" id="MobiDB-lite"/>
    </source>
</evidence>
<gene>
    <name evidence="14" type="ORF">RI543_001453</name>
</gene>
<evidence type="ECO:0000256" key="3">
    <source>
        <dbReference type="ARBA" id="ARBA00022927"/>
    </source>
</evidence>
<keyword evidence="4" id="KW-0811">Translocation</keyword>
<evidence type="ECO:0000256" key="9">
    <source>
        <dbReference type="ARBA" id="ARBA00046271"/>
    </source>
</evidence>
<dbReference type="InterPro" id="IPR036388">
    <property type="entry name" value="WH-like_DNA-bd_sf"/>
</dbReference>
<keyword evidence="6 10" id="KW-0576">Peroxisome</keyword>
<dbReference type="Proteomes" id="UP001306508">
    <property type="component" value="Unassembled WGS sequence"/>
</dbReference>
<keyword evidence="3 10" id="KW-0653">Protein transport</keyword>
<dbReference type="Pfam" id="PF04695">
    <property type="entry name" value="Pex14_N"/>
    <property type="match status" value="1"/>
</dbReference>
<dbReference type="InterPro" id="IPR025655">
    <property type="entry name" value="PEX14"/>
</dbReference>
<dbReference type="AlphaFoldDB" id="A0AAN7WQ12"/>
<feature type="domain" description="Peroxisome membrane anchor protein Pex14p N-terminal" evidence="13">
    <location>
        <begin position="18"/>
        <end position="62"/>
    </location>
</feature>
<feature type="region of interest" description="Disordered" evidence="12">
    <location>
        <begin position="334"/>
        <end position="402"/>
    </location>
</feature>
<organism evidence="14 15">
    <name type="scientific">Arxiozyma heterogenica</name>
    <dbReference type="NCBI Taxonomy" id="278026"/>
    <lineage>
        <taxon>Eukaryota</taxon>
        <taxon>Fungi</taxon>
        <taxon>Dikarya</taxon>
        <taxon>Ascomycota</taxon>
        <taxon>Saccharomycotina</taxon>
        <taxon>Saccharomycetes</taxon>
        <taxon>Saccharomycetales</taxon>
        <taxon>Saccharomycetaceae</taxon>
        <taxon>Arxiozyma</taxon>
    </lineage>
</organism>
<keyword evidence="2 10" id="KW-0813">Transport</keyword>